<dbReference type="AlphaFoldDB" id="A0A8J3EYD6"/>
<evidence type="ECO:0000256" key="1">
    <source>
        <dbReference type="SAM" id="Phobius"/>
    </source>
</evidence>
<evidence type="ECO:0000313" key="2">
    <source>
        <dbReference type="EMBL" id="GGI13201.1"/>
    </source>
</evidence>
<name>A0A8J3EYD6_9BACI</name>
<organism evidence="2 3">
    <name type="scientific">Gottfriedia solisilvae</name>
    <dbReference type="NCBI Taxonomy" id="1516104"/>
    <lineage>
        <taxon>Bacteria</taxon>
        <taxon>Bacillati</taxon>
        <taxon>Bacillota</taxon>
        <taxon>Bacilli</taxon>
        <taxon>Bacillales</taxon>
        <taxon>Bacillaceae</taxon>
        <taxon>Gottfriedia</taxon>
    </lineage>
</organism>
<comment type="caution">
    <text evidence="2">The sequence shown here is derived from an EMBL/GenBank/DDBJ whole genome shotgun (WGS) entry which is preliminary data.</text>
</comment>
<keyword evidence="1" id="KW-0472">Membrane</keyword>
<gene>
    <name evidence="2" type="ORF">GCM10007380_16730</name>
</gene>
<keyword evidence="3" id="KW-1185">Reference proteome</keyword>
<accession>A0A8J3EYD6</accession>
<protein>
    <submittedName>
        <fullName evidence="2">Uncharacterized protein</fullName>
    </submittedName>
</protein>
<feature type="transmembrane region" description="Helical" evidence="1">
    <location>
        <begin position="65"/>
        <end position="82"/>
    </location>
</feature>
<keyword evidence="1" id="KW-1133">Transmembrane helix</keyword>
<reference evidence="3" key="1">
    <citation type="journal article" date="2019" name="Int. J. Syst. Evol. Microbiol.">
        <title>The Global Catalogue of Microorganisms (GCM) 10K type strain sequencing project: providing services to taxonomists for standard genome sequencing and annotation.</title>
        <authorList>
            <consortium name="The Broad Institute Genomics Platform"/>
            <consortium name="The Broad Institute Genome Sequencing Center for Infectious Disease"/>
            <person name="Wu L."/>
            <person name="Ma J."/>
        </authorList>
    </citation>
    <scope>NUCLEOTIDE SEQUENCE [LARGE SCALE GENOMIC DNA]</scope>
    <source>
        <strain evidence="3">CGMCC 1.14993</strain>
    </source>
</reference>
<dbReference type="EMBL" id="BMHB01000001">
    <property type="protein sequence ID" value="GGI13201.1"/>
    <property type="molecule type" value="Genomic_DNA"/>
</dbReference>
<sequence length="83" mass="9821">MDVSYLILFSIFYSLLQVFSERISPIWYIDIIFIIIKVLVGITILRISHGYLVKLLGKLNKPVRFRYFILVIFVSSFIDTFIK</sequence>
<evidence type="ECO:0000313" key="3">
    <source>
        <dbReference type="Proteomes" id="UP000626244"/>
    </source>
</evidence>
<feature type="transmembrane region" description="Helical" evidence="1">
    <location>
        <begin position="30"/>
        <end position="53"/>
    </location>
</feature>
<dbReference type="Proteomes" id="UP000626244">
    <property type="component" value="Unassembled WGS sequence"/>
</dbReference>
<proteinExistence type="predicted"/>
<keyword evidence="1" id="KW-0812">Transmembrane</keyword>